<dbReference type="PANTHER" id="PTHR48081:SF6">
    <property type="entry name" value="PEPTIDASE S9 PROLYL OLIGOPEPTIDASE CATALYTIC DOMAIN-CONTAINING PROTEIN"/>
    <property type="match status" value="1"/>
</dbReference>
<dbReference type="InterPro" id="IPR029058">
    <property type="entry name" value="AB_hydrolase_fold"/>
</dbReference>
<proteinExistence type="predicted"/>
<keyword evidence="1" id="KW-0378">Hydrolase</keyword>
<evidence type="ECO:0000313" key="3">
    <source>
        <dbReference type="EMBL" id="KAK6950056.1"/>
    </source>
</evidence>
<dbReference type="SUPFAM" id="SSF53474">
    <property type="entry name" value="alpha/beta-Hydrolases"/>
    <property type="match status" value="1"/>
</dbReference>
<dbReference type="EMBL" id="JBANMG010000008">
    <property type="protein sequence ID" value="KAK6950056.1"/>
    <property type="molecule type" value="Genomic_DNA"/>
</dbReference>
<dbReference type="PANTHER" id="PTHR48081">
    <property type="entry name" value="AB HYDROLASE SUPERFAMILY PROTEIN C4A8.06C"/>
    <property type="match status" value="1"/>
</dbReference>
<evidence type="ECO:0000256" key="1">
    <source>
        <dbReference type="ARBA" id="ARBA00022801"/>
    </source>
</evidence>
<sequence length="236" mass="25429">MTLELKLDFYPASNPSRTGVLVLPGGGYEFISMDNEGIAPARWLNDHQFDAWVLSYTTAGPSHPPPIFPAPQREALDAVRRIRASGRVDKLGIWGFSAGGHLAAVTATDPSADLDFAILAYPVISMAAGTTHEGSRRNLIGDGCGAGSDAENAMCAEKRVDENTPPTFLFHTANDDVVPVQNTLGFSVAMAKYKRPFELLILPDGPHGVGLALGDERLDWTGELDRWLKVSILNTI</sequence>
<reference evidence="3 4" key="1">
    <citation type="journal article" date="2024" name="Front Chem Biol">
        <title>Unveiling the potential of Daldinia eschscholtzii MFLUCC 19-0629 through bioactivity and bioinformatics studies for enhanced sustainable agriculture production.</title>
        <authorList>
            <person name="Brooks S."/>
            <person name="Weaver J.A."/>
            <person name="Klomchit A."/>
            <person name="Alharthi S.A."/>
            <person name="Onlamun T."/>
            <person name="Nurani R."/>
            <person name="Vong T.K."/>
            <person name="Alberti F."/>
            <person name="Greco C."/>
        </authorList>
    </citation>
    <scope>NUCLEOTIDE SEQUENCE [LARGE SCALE GENOMIC DNA]</scope>
    <source>
        <strain evidence="3">MFLUCC 19-0629</strain>
    </source>
</reference>
<keyword evidence="4" id="KW-1185">Reference proteome</keyword>
<accession>A0AAX6MCA7</accession>
<comment type="caution">
    <text evidence="3">The sequence shown here is derived from an EMBL/GenBank/DDBJ whole genome shotgun (WGS) entry which is preliminary data.</text>
</comment>
<dbReference type="GO" id="GO:0008236">
    <property type="term" value="F:serine-type peptidase activity"/>
    <property type="evidence" value="ECO:0007669"/>
    <property type="project" value="InterPro"/>
</dbReference>
<dbReference type="Pfam" id="PF00326">
    <property type="entry name" value="Peptidase_S9"/>
    <property type="match status" value="1"/>
</dbReference>
<dbReference type="GO" id="GO:0006508">
    <property type="term" value="P:proteolysis"/>
    <property type="evidence" value="ECO:0007669"/>
    <property type="project" value="InterPro"/>
</dbReference>
<dbReference type="InterPro" id="IPR050300">
    <property type="entry name" value="GDXG_lipolytic_enzyme"/>
</dbReference>
<evidence type="ECO:0000259" key="2">
    <source>
        <dbReference type="Pfam" id="PF00326"/>
    </source>
</evidence>
<evidence type="ECO:0000313" key="4">
    <source>
        <dbReference type="Proteomes" id="UP001369815"/>
    </source>
</evidence>
<gene>
    <name evidence="3" type="ORF">Daesc_008379</name>
</gene>
<dbReference type="AlphaFoldDB" id="A0AAX6MCA7"/>
<protein>
    <recommendedName>
        <fullName evidence="2">Peptidase S9 prolyl oligopeptidase catalytic domain-containing protein</fullName>
    </recommendedName>
</protein>
<dbReference type="Proteomes" id="UP001369815">
    <property type="component" value="Unassembled WGS sequence"/>
</dbReference>
<dbReference type="InterPro" id="IPR001375">
    <property type="entry name" value="Peptidase_S9_cat"/>
</dbReference>
<organism evidence="3 4">
    <name type="scientific">Daldinia eschscholtzii</name>
    <dbReference type="NCBI Taxonomy" id="292717"/>
    <lineage>
        <taxon>Eukaryota</taxon>
        <taxon>Fungi</taxon>
        <taxon>Dikarya</taxon>
        <taxon>Ascomycota</taxon>
        <taxon>Pezizomycotina</taxon>
        <taxon>Sordariomycetes</taxon>
        <taxon>Xylariomycetidae</taxon>
        <taxon>Xylariales</taxon>
        <taxon>Hypoxylaceae</taxon>
        <taxon>Daldinia</taxon>
    </lineage>
</organism>
<feature type="domain" description="Peptidase S9 prolyl oligopeptidase catalytic" evidence="2">
    <location>
        <begin position="88"/>
        <end position="229"/>
    </location>
</feature>
<name>A0AAX6MCA7_9PEZI</name>
<dbReference type="Gene3D" id="3.40.50.1820">
    <property type="entry name" value="alpha/beta hydrolase"/>
    <property type="match status" value="1"/>
</dbReference>